<feature type="transmembrane region" description="Helical" evidence="1">
    <location>
        <begin position="117"/>
        <end position="137"/>
    </location>
</feature>
<keyword evidence="1" id="KW-1133">Transmembrane helix</keyword>
<keyword evidence="1" id="KW-0812">Transmembrane</keyword>
<dbReference type="RefSeq" id="WP_161762528.1">
    <property type="nucleotide sequence ID" value="NZ_JAAATX020000007.1"/>
</dbReference>
<name>A0ABS6J581_9RHOB</name>
<organism evidence="2 3">
    <name type="scientific">Paragemmobacter amnigenus</name>
    <dbReference type="NCBI Taxonomy" id="2852097"/>
    <lineage>
        <taxon>Bacteria</taxon>
        <taxon>Pseudomonadati</taxon>
        <taxon>Pseudomonadota</taxon>
        <taxon>Alphaproteobacteria</taxon>
        <taxon>Rhodobacterales</taxon>
        <taxon>Paracoccaceae</taxon>
        <taxon>Paragemmobacter</taxon>
    </lineage>
</organism>
<protein>
    <submittedName>
        <fullName evidence="2">Uncharacterized protein</fullName>
    </submittedName>
</protein>
<comment type="caution">
    <text evidence="2">The sequence shown here is derived from an EMBL/GenBank/DDBJ whole genome shotgun (WGS) entry which is preliminary data.</text>
</comment>
<proteinExistence type="predicted"/>
<evidence type="ECO:0000256" key="1">
    <source>
        <dbReference type="SAM" id="Phobius"/>
    </source>
</evidence>
<gene>
    <name evidence="2" type="ORF">GU927_011150</name>
</gene>
<evidence type="ECO:0000313" key="2">
    <source>
        <dbReference type="EMBL" id="MBU9698401.1"/>
    </source>
</evidence>
<sequence>MAKDLPRSAATALVALVQKISLREEVDEAELTQLIEAVCQTPQERSTLLMALRQANDPDLRVVLSDRLRTFATQNLSNSEGLAGRDSAVGPWMQGFTGSLVVLALGSTLTGTLSPVVAVPAVLIGTATLGLITWLRLRNASRRSAAKRNGDLAGDLLKTLADIRPDSADPPKSNRN</sequence>
<keyword evidence="1" id="KW-0472">Membrane</keyword>
<reference evidence="2 3" key="1">
    <citation type="submission" date="2021-06" db="EMBL/GenBank/DDBJ databases">
        <title>Rhodobacteraceae bacterium strain HSP-20.</title>
        <authorList>
            <person name="Chen W.-M."/>
        </authorList>
    </citation>
    <scope>NUCLEOTIDE SEQUENCE [LARGE SCALE GENOMIC DNA]</scope>
    <source>
        <strain evidence="2 3">HSP-20</strain>
    </source>
</reference>
<evidence type="ECO:0000313" key="3">
    <source>
        <dbReference type="Proteomes" id="UP000731907"/>
    </source>
</evidence>
<dbReference type="EMBL" id="JAAATX020000007">
    <property type="protein sequence ID" value="MBU9698401.1"/>
    <property type="molecule type" value="Genomic_DNA"/>
</dbReference>
<dbReference type="Proteomes" id="UP000731907">
    <property type="component" value="Unassembled WGS sequence"/>
</dbReference>
<keyword evidence="3" id="KW-1185">Reference proteome</keyword>
<accession>A0ABS6J581</accession>